<protein>
    <submittedName>
        <fullName evidence="1">11372_t:CDS:1</fullName>
    </submittedName>
</protein>
<evidence type="ECO:0000313" key="1">
    <source>
        <dbReference type="EMBL" id="CAG8517609.1"/>
    </source>
</evidence>
<organism evidence="1 2">
    <name type="scientific">Acaulospora colombiana</name>
    <dbReference type="NCBI Taxonomy" id="27376"/>
    <lineage>
        <taxon>Eukaryota</taxon>
        <taxon>Fungi</taxon>
        <taxon>Fungi incertae sedis</taxon>
        <taxon>Mucoromycota</taxon>
        <taxon>Glomeromycotina</taxon>
        <taxon>Glomeromycetes</taxon>
        <taxon>Diversisporales</taxon>
        <taxon>Acaulosporaceae</taxon>
        <taxon>Acaulospora</taxon>
    </lineage>
</organism>
<reference evidence="1" key="1">
    <citation type="submission" date="2021-06" db="EMBL/GenBank/DDBJ databases">
        <authorList>
            <person name="Kallberg Y."/>
            <person name="Tangrot J."/>
            <person name="Rosling A."/>
        </authorList>
    </citation>
    <scope>NUCLEOTIDE SEQUENCE</scope>
    <source>
        <strain evidence="1">CL356</strain>
    </source>
</reference>
<gene>
    <name evidence="1" type="ORF">ACOLOM_LOCUS3508</name>
</gene>
<keyword evidence="2" id="KW-1185">Reference proteome</keyword>
<evidence type="ECO:0000313" key="2">
    <source>
        <dbReference type="Proteomes" id="UP000789525"/>
    </source>
</evidence>
<accession>A0ACA9LBS9</accession>
<name>A0ACA9LBS9_9GLOM</name>
<sequence>MPRAIRQNIREWESYKAEETPQIAATKIITILTKGAQQATISGTLHIRYTEEKPIFAKKIEVSFVGKEYVFFRGTVLESRRTEDDEVLNDEDPGAEISEDGSYEGVKSLDLPFTFKLPDNLPPSVCMDKGCGRIYYTLKAVISRQPINPDSNKRKKVIKLVVPIVRHTITPPPTPCRWLVKKEGPAITHAVCYDVSLDRVTFRPGDTVTVPIKLHLRESYAYLKEIFVGIKEYHELRTNEYETTTKKYIVDKTISAESIPIADGPDNEMSVNVKFEIPHQRNLVYNVDTTYLTVTHKFKVKLRLGQVPDIHLRKAINVENIVSSEEVPILLPPRVKTIESIKPLVSLPRLPDKKDKRVSPFLPFFSKIHTLDPVTRKRISIQLLQIVDSKNPNLVYNSRSLAVSR</sequence>
<dbReference type="EMBL" id="CAJVPT010005209">
    <property type="protein sequence ID" value="CAG8517609.1"/>
    <property type="molecule type" value="Genomic_DNA"/>
</dbReference>
<comment type="caution">
    <text evidence="1">The sequence shown here is derived from an EMBL/GenBank/DDBJ whole genome shotgun (WGS) entry which is preliminary data.</text>
</comment>
<dbReference type="Proteomes" id="UP000789525">
    <property type="component" value="Unassembled WGS sequence"/>
</dbReference>
<proteinExistence type="predicted"/>